<feature type="non-terminal residue" evidence="1">
    <location>
        <position position="1"/>
    </location>
</feature>
<evidence type="ECO:0000313" key="2">
    <source>
        <dbReference type="Proteomes" id="UP000789920"/>
    </source>
</evidence>
<comment type="caution">
    <text evidence="1">The sequence shown here is derived from an EMBL/GenBank/DDBJ whole genome shotgun (WGS) entry which is preliminary data.</text>
</comment>
<evidence type="ECO:0000313" key="1">
    <source>
        <dbReference type="EMBL" id="CAG8641541.1"/>
    </source>
</evidence>
<organism evidence="1 2">
    <name type="scientific">Racocetra persica</name>
    <dbReference type="NCBI Taxonomy" id="160502"/>
    <lineage>
        <taxon>Eukaryota</taxon>
        <taxon>Fungi</taxon>
        <taxon>Fungi incertae sedis</taxon>
        <taxon>Mucoromycota</taxon>
        <taxon>Glomeromycotina</taxon>
        <taxon>Glomeromycetes</taxon>
        <taxon>Diversisporales</taxon>
        <taxon>Gigasporaceae</taxon>
        <taxon>Racocetra</taxon>
    </lineage>
</organism>
<proteinExistence type="predicted"/>
<dbReference type="Proteomes" id="UP000789920">
    <property type="component" value="Unassembled WGS sequence"/>
</dbReference>
<accession>A0ACA9N9G5</accession>
<protein>
    <submittedName>
        <fullName evidence="1">3808_t:CDS:1</fullName>
    </submittedName>
</protein>
<sequence>NGSDTPNSSQLVDVPENGSNELHIKHAIRNPLCPVKSAQRPSVHMLNYEKFKASTKYFSPPDSHIDDGSAWIPKVKRTRLPIESRRDDIINIIRENKVVVLSGSTGCGKSTQVPQYILDDCLQRNISVNIICTQPRRIAATSLAHRVSSERGTNLRGQVGFHIGGKNGYSSSTRLLYVTTGILLEMLKADRYLKSYTHVIMDEIHERNVDDDLMMAHLCEIMRMNSSLKLIIMSATMNTKKFTEYFHEFQIEKDGVISKIPWIDVPAKNFPVDVFYLEDICQGLEVTEAHQTLIMSEPKKPAMMQERRDILIDWIMHCHATCSADEAFLVFLPGISVIAEVEDQLMFLNEQQRCGMVLHDGKPVPFMTIIKLHSTVTIDEQCVAMQRPKSNHRKIILATNVAESSITVPDVRIIFDSCLRKDVYYDKATRCYSLNEQWISKDCAEQRRGRAGRVGPGVIYRFVPKGFYDQLCEERTPEIRRTPLNSLLLRCIYANFGDPRTLLSRCIDPPDDTAVDYALEDLEATGAVTKSVPIIRETDDWVQGSIITYEYEVTRLGSILAQLPIDLHSGLLVVYVIFEKKKDGIIFRFLSTAILQNRGVIVQPPNQEIAISAAMKRFHLNLPSEYRLQGGSDLISHLRAYLFWEETTQNDSEFNRTNELNWCQQQFISLYWIREIQDLVITIRESLSYQNICSPPTKQERDKIRRNRVNNPHLIIPDEFSEYSELDSEQYIDNAIHILDLSKSGERQEDKLIPETSTANKLEDYKFASRQSTPLYQITSNSRTLNPWMNVFDRQYEITSKKVHLQREPNVLLLTILLMAAFHQNLFLVTPCNDTRIFKNCPPEFNRNHTIEFFAKVLPPRQVLVETFEKDIGIIQKMVHPDSEPLNSDGDYEYSYVEFAKPAIPLWTHSRYRTRRKSYLCNNIEQHLPDAVFLAPKLKTVKNGVWTDTNSAANGINNTGAASHTVGPSLYLEEQKKLRFSGINGCPETSTALSPIFHSKSTRAYQSKTSLFFPLIINDGEHKNYAVCAGKMITVDHGKSHVAEHVTCLIGPPNATNNVGDVILSIFANKIIEREGIWHVHVNLTEYPLFYVKPLEIDKRLINSIRYFLRQALFEKEPKVESIRDDYSKKNIPYLLTQQEMIKVWEQCKITPDYAGKLL</sequence>
<name>A0ACA9N9G5_9GLOM</name>
<keyword evidence="2" id="KW-1185">Reference proteome</keyword>
<feature type="non-terminal residue" evidence="1">
    <location>
        <position position="1159"/>
    </location>
</feature>
<dbReference type="EMBL" id="CAJVQC010012750">
    <property type="protein sequence ID" value="CAG8641541.1"/>
    <property type="molecule type" value="Genomic_DNA"/>
</dbReference>
<gene>
    <name evidence="1" type="ORF">RPERSI_LOCUS7504</name>
</gene>
<reference evidence="1" key="1">
    <citation type="submission" date="2021-06" db="EMBL/GenBank/DDBJ databases">
        <authorList>
            <person name="Kallberg Y."/>
            <person name="Tangrot J."/>
            <person name="Rosling A."/>
        </authorList>
    </citation>
    <scope>NUCLEOTIDE SEQUENCE</scope>
    <source>
        <strain evidence="1">MA461A</strain>
    </source>
</reference>